<evidence type="ECO:0000313" key="1">
    <source>
        <dbReference type="EMBL" id="KAI5434240.1"/>
    </source>
</evidence>
<evidence type="ECO:0000313" key="2">
    <source>
        <dbReference type="Proteomes" id="UP001058974"/>
    </source>
</evidence>
<sequence length="145" mass="16643">MKNKYLLRRTVSGRIIAKPSDSYLWKAIVEMCPKIGRISYRELGNGNSINVWDDVWVAEGVFLKDHVHPKSFQGCHLLLYKILSIPTPLDTKDSMDTCLRGGTKTGIFFISSLYAILSNYSEDSTSKLWKTIWNLQVPERIRSFI</sequence>
<dbReference type="EMBL" id="JAMSHJ010000002">
    <property type="protein sequence ID" value="KAI5434240.1"/>
    <property type="molecule type" value="Genomic_DNA"/>
</dbReference>
<name>A0A9D5B8A5_PEA</name>
<accession>A0A9D5B8A5</accession>
<dbReference type="Gramene" id="Psat02G0120100-T1">
    <property type="protein sequence ID" value="KAI5434240.1"/>
    <property type="gene ID" value="KIW84_021201"/>
</dbReference>
<dbReference type="AlphaFoldDB" id="A0A9D5B8A5"/>
<protein>
    <recommendedName>
        <fullName evidence="3">RNA-directed DNA polymerase, eukaryota, reverse transcriptase zinc-binding domain protein</fullName>
    </recommendedName>
</protein>
<dbReference type="Proteomes" id="UP001058974">
    <property type="component" value="Chromosome 2"/>
</dbReference>
<organism evidence="1 2">
    <name type="scientific">Pisum sativum</name>
    <name type="common">Garden pea</name>
    <name type="synonym">Lathyrus oleraceus</name>
    <dbReference type="NCBI Taxonomy" id="3888"/>
    <lineage>
        <taxon>Eukaryota</taxon>
        <taxon>Viridiplantae</taxon>
        <taxon>Streptophyta</taxon>
        <taxon>Embryophyta</taxon>
        <taxon>Tracheophyta</taxon>
        <taxon>Spermatophyta</taxon>
        <taxon>Magnoliopsida</taxon>
        <taxon>eudicotyledons</taxon>
        <taxon>Gunneridae</taxon>
        <taxon>Pentapetalae</taxon>
        <taxon>rosids</taxon>
        <taxon>fabids</taxon>
        <taxon>Fabales</taxon>
        <taxon>Fabaceae</taxon>
        <taxon>Papilionoideae</taxon>
        <taxon>50 kb inversion clade</taxon>
        <taxon>NPAAA clade</taxon>
        <taxon>Hologalegina</taxon>
        <taxon>IRL clade</taxon>
        <taxon>Fabeae</taxon>
        <taxon>Lathyrus</taxon>
    </lineage>
</organism>
<proteinExistence type="predicted"/>
<gene>
    <name evidence="1" type="ORF">KIW84_021201</name>
</gene>
<reference evidence="1 2" key="1">
    <citation type="journal article" date="2022" name="Nat. Genet.">
        <title>Improved pea reference genome and pan-genome highlight genomic features and evolutionary characteristics.</title>
        <authorList>
            <person name="Yang T."/>
            <person name="Liu R."/>
            <person name="Luo Y."/>
            <person name="Hu S."/>
            <person name="Wang D."/>
            <person name="Wang C."/>
            <person name="Pandey M.K."/>
            <person name="Ge S."/>
            <person name="Xu Q."/>
            <person name="Li N."/>
            <person name="Li G."/>
            <person name="Huang Y."/>
            <person name="Saxena R.K."/>
            <person name="Ji Y."/>
            <person name="Li M."/>
            <person name="Yan X."/>
            <person name="He Y."/>
            <person name="Liu Y."/>
            <person name="Wang X."/>
            <person name="Xiang C."/>
            <person name="Varshney R.K."/>
            <person name="Ding H."/>
            <person name="Gao S."/>
            <person name="Zong X."/>
        </authorList>
    </citation>
    <scope>NUCLEOTIDE SEQUENCE [LARGE SCALE GENOMIC DNA]</scope>
    <source>
        <strain evidence="1 2">cv. Zhongwan 6</strain>
    </source>
</reference>
<keyword evidence="2" id="KW-1185">Reference proteome</keyword>
<evidence type="ECO:0008006" key="3">
    <source>
        <dbReference type="Google" id="ProtNLM"/>
    </source>
</evidence>
<comment type="caution">
    <text evidence="1">The sequence shown here is derived from an EMBL/GenBank/DDBJ whole genome shotgun (WGS) entry which is preliminary data.</text>
</comment>